<keyword evidence="8" id="KW-1185">Reference proteome</keyword>
<dbReference type="CDD" id="cd00130">
    <property type="entry name" value="PAS"/>
    <property type="match status" value="3"/>
</dbReference>
<dbReference type="RefSeq" id="WP_281931446.1">
    <property type="nucleotide sequence ID" value="NZ_AP027142.1"/>
</dbReference>
<dbReference type="InterPro" id="IPR052155">
    <property type="entry name" value="Biofilm_reg_signaling"/>
</dbReference>
<dbReference type="InterPro" id="IPR001610">
    <property type="entry name" value="PAC"/>
</dbReference>
<dbReference type="SMART" id="SM00091">
    <property type="entry name" value="PAS"/>
    <property type="match status" value="3"/>
</dbReference>
<dbReference type="InterPro" id="IPR029787">
    <property type="entry name" value="Nucleotide_cyclase"/>
</dbReference>
<feature type="region of interest" description="Disordered" evidence="2">
    <location>
        <begin position="878"/>
        <end position="902"/>
    </location>
</feature>
<feature type="domain" description="GGDEF" evidence="6">
    <location>
        <begin position="479"/>
        <end position="612"/>
    </location>
</feature>
<evidence type="ECO:0000256" key="2">
    <source>
        <dbReference type="SAM" id="MobiDB-lite"/>
    </source>
</evidence>
<dbReference type="PROSITE" id="PS50887">
    <property type="entry name" value="GGDEF"/>
    <property type="match status" value="1"/>
</dbReference>
<dbReference type="InterPro" id="IPR043128">
    <property type="entry name" value="Rev_trsase/Diguanyl_cyclase"/>
</dbReference>
<dbReference type="InterPro" id="IPR000160">
    <property type="entry name" value="GGDEF_dom"/>
</dbReference>
<dbReference type="NCBIfam" id="TIGR00254">
    <property type="entry name" value="GGDEF"/>
    <property type="match status" value="1"/>
</dbReference>
<evidence type="ECO:0000259" key="6">
    <source>
        <dbReference type="PROSITE" id="PS50887"/>
    </source>
</evidence>
<dbReference type="Gene3D" id="3.30.70.270">
    <property type="match status" value="1"/>
</dbReference>
<dbReference type="EMBL" id="AP027142">
    <property type="protein sequence ID" value="BDV33898.1"/>
    <property type="molecule type" value="Genomic_DNA"/>
</dbReference>
<dbReference type="Pfam" id="PF00990">
    <property type="entry name" value="GGDEF"/>
    <property type="match status" value="1"/>
</dbReference>
<dbReference type="SUPFAM" id="SSF55785">
    <property type="entry name" value="PYP-like sensor domain (PAS domain)"/>
    <property type="match status" value="3"/>
</dbReference>
<name>A0ABN6VE84_9HYPH</name>
<sequence>MSEDALTQEVERLRAEVESLRLANAAIQEQMSLDAAQTDEMLRTMELQAEALQEANQRQANLATFTQRVMDTSSALLIVLGPEGRIGQVNRRFSVDLCAPEGEIAERVLDEWLPPEERRRLEQSLPRLPWPAHSPLFERVRGSGSYAAEHRLLAKDGQYRFYWLEATLQHDPKGKEEGAVVCATDITAIKKQHDALLDSERELREAQRIAQIGRWEVDLTTNEVIYRSEEMAHICETSALPRRYDDCLAIIHPEDRQAVDEAFQASIRDRRLFNASCRLRLSGGRIKWAQLRGVTLCDENGRPVRANGTLQDVTAQRQTDEQLSLAASVFETSLNGVVITDAEARIIKVNPAFSRILGYAPDDVIGKRTNIFRSKRHSAAFFKQLWSKLKSEGEWHGEIWDRRKDGDSIPLWQNISAVRGGDGSVKNYISVFYDLTEQKRSAAHIHHLAYYDSLTDLPNRQLFNERCEQATKLAHRTGRKMCLLFLDLDRFKYINDSLGHPIGDELLRAVARRLMQNLRQGAMIARLGGDEFVVLLQNTQGPEDGQEVAHKIIAVLSSPFIVQGHRLEVGASIGLSCYPGDGEDSATLIKNADLAMYQAKEEGRGKYLFYRSHLTDQAQERQFLEGELRKALEQGELFLNYQPQVDLADGRLVGSEALLRWRHPERGIIPPDKFIPIAEETSLITQLGEWALRAACRQAMEWMRKGLGLHRIAVNISGVQIERSDLVGLVADVLVETGLPSKFLELEITETYVMRQAQKNVKVLDGLRSCGVSLAIDDFGTGQSSLAYLKRLPVNKLKIDRSFVSDLPSGENEAAITRAIVALGHSLHLKVLAEGIETAAQAEFLKGLGCEEAQGFLFSRPLDAAGMEALLTQHGAPAPLTQLLPRTGPAGEKPGGRHRRRA</sequence>
<keyword evidence="1" id="KW-0175">Coiled coil</keyword>
<feature type="domain" description="PAC" evidence="4">
    <location>
        <begin position="273"/>
        <end position="325"/>
    </location>
</feature>
<feature type="coiled-coil region" evidence="1">
    <location>
        <begin position="3"/>
        <end position="62"/>
    </location>
</feature>
<dbReference type="SUPFAM" id="SSF141868">
    <property type="entry name" value="EAL domain-like"/>
    <property type="match status" value="1"/>
</dbReference>
<dbReference type="Gene3D" id="2.10.70.100">
    <property type="match status" value="1"/>
</dbReference>
<dbReference type="InterPro" id="IPR035965">
    <property type="entry name" value="PAS-like_dom_sf"/>
</dbReference>
<dbReference type="PROSITE" id="PS50883">
    <property type="entry name" value="EAL"/>
    <property type="match status" value="1"/>
</dbReference>
<dbReference type="Pfam" id="PF08447">
    <property type="entry name" value="PAS_3"/>
    <property type="match status" value="1"/>
</dbReference>
<evidence type="ECO:0000313" key="7">
    <source>
        <dbReference type="EMBL" id="BDV33898.1"/>
    </source>
</evidence>
<dbReference type="CDD" id="cd01949">
    <property type="entry name" value="GGDEF"/>
    <property type="match status" value="1"/>
</dbReference>
<dbReference type="PROSITE" id="PS50112">
    <property type="entry name" value="PAS"/>
    <property type="match status" value="1"/>
</dbReference>
<feature type="domain" description="PAS" evidence="3">
    <location>
        <begin position="322"/>
        <end position="367"/>
    </location>
</feature>
<dbReference type="InterPro" id="IPR001633">
    <property type="entry name" value="EAL_dom"/>
</dbReference>
<accession>A0ABN6VE84</accession>
<feature type="domain" description="EAL" evidence="5">
    <location>
        <begin position="621"/>
        <end position="875"/>
    </location>
</feature>
<dbReference type="Pfam" id="PF00563">
    <property type="entry name" value="EAL"/>
    <property type="match status" value="1"/>
</dbReference>
<dbReference type="SMART" id="SM00267">
    <property type="entry name" value="GGDEF"/>
    <property type="match status" value="1"/>
</dbReference>
<dbReference type="Gene3D" id="3.30.450.20">
    <property type="entry name" value="PAS domain"/>
    <property type="match status" value="3"/>
</dbReference>
<protein>
    <recommendedName>
        <fullName evidence="9">EAL domain-containing protein</fullName>
    </recommendedName>
</protein>
<proteinExistence type="predicted"/>
<dbReference type="InterPro" id="IPR013655">
    <property type="entry name" value="PAS_fold_3"/>
</dbReference>
<dbReference type="PANTHER" id="PTHR44757:SF2">
    <property type="entry name" value="BIOFILM ARCHITECTURE MAINTENANCE PROTEIN MBAA"/>
    <property type="match status" value="1"/>
</dbReference>
<evidence type="ECO:0000259" key="3">
    <source>
        <dbReference type="PROSITE" id="PS50112"/>
    </source>
</evidence>
<dbReference type="SMART" id="SM00052">
    <property type="entry name" value="EAL"/>
    <property type="match status" value="1"/>
</dbReference>
<dbReference type="PROSITE" id="PS50113">
    <property type="entry name" value="PAC"/>
    <property type="match status" value="3"/>
</dbReference>
<organism evidence="7 8">
    <name type="scientific">Methylocystis iwaonis</name>
    <dbReference type="NCBI Taxonomy" id="2885079"/>
    <lineage>
        <taxon>Bacteria</taxon>
        <taxon>Pseudomonadati</taxon>
        <taxon>Pseudomonadota</taxon>
        <taxon>Alphaproteobacteria</taxon>
        <taxon>Hyphomicrobiales</taxon>
        <taxon>Methylocystaceae</taxon>
        <taxon>Methylocystis</taxon>
    </lineage>
</organism>
<feature type="domain" description="PAC" evidence="4">
    <location>
        <begin position="395"/>
        <end position="447"/>
    </location>
</feature>
<gene>
    <name evidence="7" type="ORF">SS37A_14270</name>
</gene>
<dbReference type="CDD" id="cd01948">
    <property type="entry name" value="EAL"/>
    <property type="match status" value="1"/>
</dbReference>
<evidence type="ECO:0000313" key="8">
    <source>
        <dbReference type="Proteomes" id="UP001317629"/>
    </source>
</evidence>
<evidence type="ECO:0000259" key="4">
    <source>
        <dbReference type="PROSITE" id="PS50113"/>
    </source>
</evidence>
<dbReference type="InterPro" id="IPR035919">
    <property type="entry name" value="EAL_sf"/>
</dbReference>
<feature type="domain" description="PAC" evidence="4">
    <location>
        <begin position="146"/>
        <end position="198"/>
    </location>
</feature>
<dbReference type="NCBIfam" id="TIGR00229">
    <property type="entry name" value="sensory_box"/>
    <property type="match status" value="1"/>
</dbReference>
<dbReference type="InterPro" id="IPR000700">
    <property type="entry name" value="PAS-assoc_C"/>
</dbReference>
<dbReference type="Gene3D" id="3.20.20.450">
    <property type="entry name" value="EAL domain"/>
    <property type="match status" value="1"/>
</dbReference>
<reference evidence="7 8" key="1">
    <citation type="journal article" date="2023" name="Int. J. Syst. Evol. Microbiol.">
        <title>Methylocystis iwaonis sp. nov., a type II methane-oxidizing bacterium from surface soil of a rice paddy field in Japan, and emended description of the genus Methylocystis (ex Whittenbury et al. 1970) Bowman et al. 1993.</title>
        <authorList>
            <person name="Kaise H."/>
            <person name="Sawadogo J.B."/>
            <person name="Alam M.S."/>
            <person name="Ueno C."/>
            <person name="Dianou D."/>
            <person name="Shinjo R."/>
            <person name="Asakawa S."/>
        </authorList>
    </citation>
    <scope>NUCLEOTIDE SEQUENCE [LARGE SCALE GENOMIC DNA]</scope>
    <source>
        <strain evidence="7 8">SS37A-Re</strain>
    </source>
</reference>
<evidence type="ECO:0000256" key="1">
    <source>
        <dbReference type="SAM" id="Coils"/>
    </source>
</evidence>
<dbReference type="SUPFAM" id="SSF55073">
    <property type="entry name" value="Nucleotide cyclase"/>
    <property type="match status" value="1"/>
</dbReference>
<dbReference type="PANTHER" id="PTHR44757">
    <property type="entry name" value="DIGUANYLATE CYCLASE DGCP"/>
    <property type="match status" value="1"/>
</dbReference>
<dbReference type="Proteomes" id="UP001317629">
    <property type="component" value="Chromosome"/>
</dbReference>
<dbReference type="Pfam" id="PF13426">
    <property type="entry name" value="PAS_9"/>
    <property type="match status" value="1"/>
</dbReference>
<evidence type="ECO:0000259" key="5">
    <source>
        <dbReference type="PROSITE" id="PS50883"/>
    </source>
</evidence>
<dbReference type="InterPro" id="IPR000014">
    <property type="entry name" value="PAS"/>
</dbReference>
<evidence type="ECO:0008006" key="9">
    <source>
        <dbReference type="Google" id="ProtNLM"/>
    </source>
</evidence>
<dbReference type="SMART" id="SM00086">
    <property type="entry name" value="PAC"/>
    <property type="match status" value="3"/>
</dbReference>